<dbReference type="RefSeq" id="WP_003106057.1">
    <property type="nucleotide sequence ID" value="NZ_AP040361.1"/>
</dbReference>
<dbReference type="EMBL" id="WXZT01000001">
    <property type="protein sequence ID" value="MZZ10667.1"/>
    <property type="molecule type" value="Genomic_DNA"/>
</dbReference>
<accession>A0A072ZE62</accession>
<sequence length="188" mass="20727">MPFSVPTHLSNPLRRFARRLVPDAAPEVAAPLPMPESLAGEPWFSVGRAVEALGGERVDGWILEEWRGLALRARFSACWRDPRGNLWNVLPQAGAIAFLADPQRRYEGVPLADQYQALSRDVLLEDYLGLRRQLARAGLDDEARERLAGMAARLESWLALGGRGDQACPCGSGKRYRNCCSRLVASAS</sequence>
<gene>
    <name evidence="1" type="ORF">GUL26_00265</name>
</gene>
<dbReference type="Pfam" id="PF02810">
    <property type="entry name" value="SEC-C"/>
    <property type="match status" value="1"/>
</dbReference>
<dbReference type="InterPro" id="IPR004027">
    <property type="entry name" value="SEC_C_motif"/>
</dbReference>
<comment type="caution">
    <text evidence="1">The sequence shown here is derived from an EMBL/GenBank/DDBJ whole genome shotgun (WGS) entry which is preliminary data.</text>
</comment>
<dbReference type="eggNOG" id="ENOG5032Z34">
    <property type="taxonomic scope" value="Bacteria"/>
</dbReference>
<evidence type="ECO:0008006" key="3">
    <source>
        <dbReference type="Google" id="ProtNLM"/>
    </source>
</evidence>
<organism evidence="1 2">
    <name type="scientific">Pseudomonas aeruginosa</name>
    <dbReference type="NCBI Taxonomy" id="287"/>
    <lineage>
        <taxon>Bacteria</taxon>
        <taxon>Pseudomonadati</taxon>
        <taxon>Pseudomonadota</taxon>
        <taxon>Gammaproteobacteria</taxon>
        <taxon>Pseudomonadales</taxon>
        <taxon>Pseudomonadaceae</taxon>
        <taxon>Pseudomonas</taxon>
    </lineage>
</organism>
<evidence type="ECO:0000313" key="2">
    <source>
        <dbReference type="Proteomes" id="UP000644192"/>
    </source>
</evidence>
<dbReference type="AlphaFoldDB" id="A0A072ZE62"/>
<name>A0A072ZE62_PSEAI</name>
<reference evidence="1" key="1">
    <citation type="submission" date="2020-01" db="EMBL/GenBank/DDBJ databases">
        <title>Bacteria Cultured from War Wounds Associated with the Conflict in Eastern Ukraine.</title>
        <authorList>
            <person name="Snesrud E."/>
            <person name="Galac M.R."/>
            <person name="Mc Gann P."/>
            <person name="Valentine K."/>
            <person name="Viacheslav K."/>
        </authorList>
    </citation>
    <scope>NUCLEOTIDE SEQUENCE</scope>
    <source>
        <strain evidence="1">VNMU148</strain>
    </source>
</reference>
<dbReference type="Gene3D" id="3.10.450.50">
    <property type="match status" value="1"/>
</dbReference>
<dbReference type="Proteomes" id="UP000644192">
    <property type="component" value="Unassembled WGS sequence"/>
</dbReference>
<evidence type="ECO:0000313" key="1">
    <source>
        <dbReference type="EMBL" id="MZZ10667.1"/>
    </source>
</evidence>
<protein>
    <recommendedName>
        <fullName evidence="3">SEC-C metal-binding protein</fullName>
    </recommendedName>
</protein>
<proteinExistence type="predicted"/>
<dbReference type="SUPFAM" id="SSF103642">
    <property type="entry name" value="Sec-C motif"/>
    <property type="match status" value="1"/>
</dbReference>